<dbReference type="Proteomes" id="UP000654279">
    <property type="component" value="Unassembled WGS sequence"/>
</dbReference>
<dbReference type="PROSITE" id="PS00584">
    <property type="entry name" value="PFKB_KINASES_2"/>
    <property type="match status" value="1"/>
</dbReference>
<evidence type="ECO:0000256" key="2">
    <source>
        <dbReference type="ARBA" id="ARBA00022679"/>
    </source>
</evidence>
<dbReference type="InterPro" id="IPR029056">
    <property type="entry name" value="Ribokinase-like"/>
</dbReference>
<gene>
    <name evidence="6" type="ORF">H8699_11640</name>
</gene>
<dbReference type="InterPro" id="IPR011611">
    <property type="entry name" value="PfkB_dom"/>
</dbReference>
<comment type="similarity">
    <text evidence="1 4">Belongs to the carbohydrate kinase PfkB family.</text>
</comment>
<sequence length="322" mass="35400">MEKKYDVIGMSLSCVDILNRIPAMPPVNTGAPILQYSTQGGGKVASGIVASARLGAKCAFITVLGDCPNGKFMLQDFKDHGIDTSHIIIDEGKESAISVVLSDDATHSRTIFHYPGTARKYTPADFSKELIASARILHISDCSDASFQAAKWAKESGVKVLIDADKYTPELDEMIHYIDYFIASEFYYESKFQGQGSYEENARKLKAEGPEVVLFTLGEKGVVGVDETDSYFEVEGFSVEAVDTTGAGDVYHGAYAYAALQEDWTTPQRARFCNAVSAIKCTRMGGRAAIPTREVALRFIETGEIDYSEIDQRVERYRRIGV</sequence>
<dbReference type="Pfam" id="PF00294">
    <property type="entry name" value="PfkB"/>
    <property type="match status" value="1"/>
</dbReference>
<dbReference type="AlphaFoldDB" id="A0A926D2H6"/>
<dbReference type="PANTHER" id="PTHR42774">
    <property type="entry name" value="PHOSPHOTRANSFERASE SYSTEM TRANSPORT PROTEIN"/>
    <property type="match status" value="1"/>
</dbReference>
<feature type="domain" description="Carbohydrate kinase PfkB" evidence="5">
    <location>
        <begin position="32"/>
        <end position="292"/>
    </location>
</feature>
<accession>A0A926D2H6</accession>
<dbReference type="GO" id="GO:0016301">
    <property type="term" value="F:kinase activity"/>
    <property type="evidence" value="ECO:0007669"/>
    <property type="project" value="UniProtKB-KW"/>
</dbReference>
<evidence type="ECO:0000256" key="4">
    <source>
        <dbReference type="RuleBase" id="RU003704"/>
    </source>
</evidence>
<reference evidence="6" key="1">
    <citation type="submission" date="2020-08" db="EMBL/GenBank/DDBJ databases">
        <title>Genome public.</title>
        <authorList>
            <person name="Liu C."/>
            <person name="Sun Q."/>
        </authorList>
    </citation>
    <scope>NUCLEOTIDE SEQUENCE</scope>
    <source>
        <strain evidence="6">NSJ-44</strain>
    </source>
</reference>
<comment type="caution">
    <text evidence="6">The sequence shown here is derived from an EMBL/GenBank/DDBJ whole genome shotgun (WGS) entry which is preliminary data.</text>
</comment>
<dbReference type="EMBL" id="JACRSO010000006">
    <property type="protein sequence ID" value="MBC8530083.1"/>
    <property type="molecule type" value="Genomic_DNA"/>
</dbReference>
<proteinExistence type="inferred from homology"/>
<organism evidence="6 7">
    <name type="scientific">Luoshenia tenuis</name>
    <dbReference type="NCBI Taxonomy" id="2763654"/>
    <lineage>
        <taxon>Bacteria</taxon>
        <taxon>Bacillati</taxon>
        <taxon>Bacillota</taxon>
        <taxon>Clostridia</taxon>
        <taxon>Christensenellales</taxon>
        <taxon>Christensenellaceae</taxon>
        <taxon>Luoshenia</taxon>
    </lineage>
</organism>
<evidence type="ECO:0000313" key="7">
    <source>
        <dbReference type="Proteomes" id="UP000654279"/>
    </source>
</evidence>
<keyword evidence="2 4" id="KW-0808">Transferase</keyword>
<dbReference type="InterPro" id="IPR002139">
    <property type="entry name" value="Ribo/fructo_kinase"/>
</dbReference>
<dbReference type="InterPro" id="IPR002173">
    <property type="entry name" value="Carboh/pur_kinase_PfkB_CS"/>
</dbReference>
<evidence type="ECO:0000313" key="6">
    <source>
        <dbReference type="EMBL" id="MBC8530083.1"/>
    </source>
</evidence>
<dbReference type="PANTHER" id="PTHR42774:SF3">
    <property type="entry name" value="KETOHEXOKINASE"/>
    <property type="match status" value="1"/>
</dbReference>
<evidence type="ECO:0000256" key="3">
    <source>
        <dbReference type="ARBA" id="ARBA00022777"/>
    </source>
</evidence>
<dbReference type="Gene3D" id="3.40.1190.20">
    <property type="match status" value="1"/>
</dbReference>
<dbReference type="InterPro" id="IPR052562">
    <property type="entry name" value="Ketohexokinase-related"/>
</dbReference>
<keyword evidence="3 4" id="KW-0418">Kinase</keyword>
<protein>
    <submittedName>
        <fullName evidence="6">Carbohydrate kinase family protein</fullName>
    </submittedName>
</protein>
<name>A0A926D2H6_9FIRM</name>
<evidence type="ECO:0000259" key="5">
    <source>
        <dbReference type="Pfam" id="PF00294"/>
    </source>
</evidence>
<dbReference type="RefSeq" id="WP_138295673.1">
    <property type="nucleotide sequence ID" value="NZ_JACRSO010000006.1"/>
</dbReference>
<dbReference type="SUPFAM" id="SSF53613">
    <property type="entry name" value="Ribokinase-like"/>
    <property type="match status" value="1"/>
</dbReference>
<evidence type="ECO:0000256" key="1">
    <source>
        <dbReference type="ARBA" id="ARBA00010688"/>
    </source>
</evidence>
<keyword evidence="7" id="KW-1185">Reference proteome</keyword>
<dbReference type="PRINTS" id="PR00990">
    <property type="entry name" value="RIBOKINASE"/>
</dbReference>